<dbReference type="GO" id="GO:0046872">
    <property type="term" value="F:metal ion binding"/>
    <property type="evidence" value="ECO:0007669"/>
    <property type="project" value="UniProtKB-KW"/>
</dbReference>
<evidence type="ECO:0000313" key="5">
    <source>
        <dbReference type="EMBL" id="ATW23822.1"/>
    </source>
</evidence>
<keyword evidence="6" id="KW-1185">Reference proteome</keyword>
<dbReference type="PANTHER" id="PTHR45833:SF1">
    <property type="entry name" value="METHIONINE SYNTHASE"/>
    <property type="match status" value="1"/>
</dbReference>
<reference evidence="5 6" key="1">
    <citation type="submission" date="2016-10" db="EMBL/GenBank/DDBJ databases">
        <title>Complete Genome Sequence of Peptococcaceae strain DCMF.</title>
        <authorList>
            <person name="Edwards R.J."/>
            <person name="Holland S.I."/>
            <person name="Deshpande N.P."/>
            <person name="Wong Y.K."/>
            <person name="Ertan H."/>
            <person name="Manefield M."/>
            <person name="Russell T.L."/>
            <person name="Lee M.J."/>
        </authorList>
    </citation>
    <scope>NUCLEOTIDE SEQUENCE [LARGE SCALE GENOMIC DNA]</scope>
    <source>
        <strain evidence="5 6">DCMF</strain>
    </source>
</reference>
<dbReference type="GO" id="GO:0046653">
    <property type="term" value="P:tetrahydrofolate metabolic process"/>
    <property type="evidence" value="ECO:0007669"/>
    <property type="project" value="TreeGrafter"/>
</dbReference>
<dbReference type="Pfam" id="PF02607">
    <property type="entry name" value="B12-binding_2"/>
    <property type="match status" value="1"/>
</dbReference>
<dbReference type="RefSeq" id="WP_148132987.1">
    <property type="nucleotide sequence ID" value="NZ_CP017634.1"/>
</dbReference>
<dbReference type="Gene3D" id="1.10.1240.10">
    <property type="entry name" value="Methionine synthase domain"/>
    <property type="match status" value="1"/>
</dbReference>
<dbReference type="SUPFAM" id="SSF47644">
    <property type="entry name" value="Methionine synthase domain"/>
    <property type="match status" value="1"/>
</dbReference>
<feature type="domain" description="B12-binding" evidence="3">
    <location>
        <begin position="93"/>
        <end position="220"/>
    </location>
</feature>
<dbReference type="GO" id="GO:0008705">
    <property type="term" value="F:methionine synthase activity"/>
    <property type="evidence" value="ECO:0007669"/>
    <property type="project" value="TreeGrafter"/>
</dbReference>
<dbReference type="PROSITE" id="PS51332">
    <property type="entry name" value="B12_BINDING"/>
    <property type="match status" value="1"/>
</dbReference>
<gene>
    <name evidence="5" type="ORF">DCMF_02530</name>
</gene>
<dbReference type="AlphaFoldDB" id="A0A3G1KMV9"/>
<evidence type="ECO:0000256" key="1">
    <source>
        <dbReference type="ARBA" id="ARBA00022723"/>
    </source>
</evidence>
<dbReference type="GO" id="GO:0050667">
    <property type="term" value="P:homocysteine metabolic process"/>
    <property type="evidence" value="ECO:0007669"/>
    <property type="project" value="TreeGrafter"/>
</dbReference>
<evidence type="ECO:0000256" key="2">
    <source>
        <dbReference type="ARBA" id="ARBA00023285"/>
    </source>
</evidence>
<dbReference type="PANTHER" id="PTHR45833">
    <property type="entry name" value="METHIONINE SYNTHASE"/>
    <property type="match status" value="1"/>
</dbReference>
<organism evidence="5 6">
    <name type="scientific">Formimonas warabiya</name>
    <dbReference type="NCBI Taxonomy" id="1761012"/>
    <lineage>
        <taxon>Bacteria</taxon>
        <taxon>Bacillati</taxon>
        <taxon>Bacillota</taxon>
        <taxon>Clostridia</taxon>
        <taxon>Eubacteriales</taxon>
        <taxon>Peptococcaceae</taxon>
        <taxon>Candidatus Formimonas</taxon>
    </lineage>
</organism>
<dbReference type="InterPro" id="IPR006158">
    <property type="entry name" value="Cobalamin-bd"/>
</dbReference>
<name>A0A3G1KMV9_FORW1</name>
<proteinExistence type="predicted"/>
<keyword evidence="2" id="KW-0170">Cobalt</keyword>
<feature type="domain" description="B12-binding N-terminal" evidence="4">
    <location>
        <begin position="1"/>
        <end position="91"/>
    </location>
</feature>
<keyword evidence="1" id="KW-0479">Metal-binding</keyword>
<dbReference type="InterPro" id="IPR036724">
    <property type="entry name" value="Cobalamin-bd_sf"/>
</dbReference>
<dbReference type="Gene3D" id="3.40.50.280">
    <property type="entry name" value="Cobalamin-binding domain"/>
    <property type="match status" value="1"/>
</dbReference>
<evidence type="ECO:0000259" key="3">
    <source>
        <dbReference type="PROSITE" id="PS51332"/>
    </source>
</evidence>
<dbReference type="GO" id="GO:0031419">
    <property type="term" value="F:cobalamin binding"/>
    <property type="evidence" value="ECO:0007669"/>
    <property type="project" value="InterPro"/>
</dbReference>
<dbReference type="EMBL" id="CP017634">
    <property type="protein sequence ID" value="ATW23822.1"/>
    <property type="molecule type" value="Genomic_DNA"/>
</dbReference>
<dbReference type="Pfam" id="PF02310">
    <property type="entry name" value="B12-binding"/>
    <property type="match status" value="1"/>
</dbReference>
<dbReference type="Proteomes" id="UP000323521">
    <property type="component" value="Chromosome"/>
</dbReference>
<dbReference type="SMART" id="SM01018">
    <property type="entry name" value="B12-binding_2"/>
    <property type="match status" value="1"/>
</dbReference>
<dbReference type="PROSITE" id="PS51337">
    <property type="entry name" value="B12_BINDING_NTER"/>
    <property type="match status" value="1"/>
</dbReference>
<evidence type="ECO:0000259" key="4">
    <source>
        <dbReference type="PROSITE" id="PS51337"/>
    </source>
</evidence>
<dbReference type="InterPro" id="IPR003759">
    <property type="entry name" value="Cbl-bd_cap"/>
</dbReference>
<evidence type="ECO:0000313" key="6">
    <source>
        <dbReference type="Proteomes" id="UP000323521"/>
    </source>
</evidence>
<dbReference type="SUPFAM" id="SSF52242">
    <property type="entry name" value="Cobalamin (vitamin B12)-binding domain"/>
    <property type="match status" value="1"/>
</dbReference>
<protein>
    <submittedName>
        <fullName evidence="5">Cobalamin-binding protein</fullName>
    </submittedName>
</protein>
<dbReference type="OrthoDB" id="9783599at2"/>
<dbReference type="GO" id="GO:0005829">
    <property type="term" value="C:cytosol"/>
    <property type="evidence" value="ECO:0007669"/>
    <property type="project" value="TreeGrafter"/>
</dbReference>
<accession>A0A3G1KMV9</accession>
<dbReference type="KEGG" id="fwa:DCMF_02530"/>
<sequence>MKNFGKKKQLLIKYVEDLEEEKVLELAKEILNDGAPPMDLLVLMNEGMNRVGKLYEKKDYFIADLIMAGIIFKQVLELEKMTAHFKGKQKEKIGKVVLGTVKGDIHDIGKDIFRGMLEANGFEVVDLGVDVPKEVFVKKTLEHKPDIVGLSGVLTSTADEMKAVVDALIEAGLRDQVRIIVGANYLTQEAGSYIGVDSIANEASGGIKVCKEWMNTNEQR</sequence>
<dbReference type="InterPro" id="IPR050554">
    <property type="entry name" value="Met_Synthase/Corrinoid"/>
</dbReference>
<dbReference type="InterPro" id="IPR036594">
    <property type="entry name" value="Meth_synthase_dom"/>
</dbReference>